<dbReference type="GO" id="GO:0003676">
    <property type="term" value="F:nucleic acid binding"/>
    <property type="evidence" value="ECO:0007669"/>
    <property type="project" value="InterPro"/>
</dbReference>
<feature type="domain" description="RNase H type-1" evidence="1">
    <location>
        <begin position="6"/>
        <end position="76"/>
    </location>
</feature>
<protein>
    <recommendedName>
        <fullName evidence="1">RNase H type-1 domain-containing protein</fullName>
    </recommendedName>
</protein>
<dbReference type="EMBL" id="JXTB01000052">
    <property type="protein sequence ID" value="PON70118.1"/>
    <property type="molecule type" value="Genomic_DNA"/>
</dbReference>
<dbReference type="AlphaFoldDB" id="A0A2P5DA05"/>
<dbReference type="GO" id="GO:0004523">
    <property type="term" value="F:RNA-DNA hybrid ribonuclease activity"/>
    <property type="evidence" value="ECO:0007669"/>
    <property type="project" value="InterPro"/>
</dbReference>
<comment type="caution">
    <text evidence="2">The sequence shown here is derived from an EMBL/GenBank/DDBJ whole genome shotgun (WGS) entry which is preliminary data.</text>
</comment>
<proteinExistence type="predicted"/>
<gene>
    <name evidence="2" type="ORF">PanWU01x14_082930</name>
</gene>
<evidence type="ECO:0000313" key="2">
    <source>
        <dbReference type="EMBL" id="PON70118.1"/>
    </source>
</evidence>
<evidence type="ECO:0000259" key="1">
    <source>
        <dbReference type="Pfam" id="PF13456"/>
    </source>
</evidence>
<accession>A0A2P5DA05</accession>
<reference evidence="3" key="1">
    <citation type="submission" date="2016-06" db="EMBL/GenBank/DDBJ databases">
        <title>Parallel loss of symbiosis genes in relatives of nitrogen-fixing non-legume Parasponia.</title>
        <authorList>
            <person name="Van Velzen R."/>
            <person name="Holmer R."/>
            <person name="Bu F."/>
            <person name="Rutten L."/>
            <person name="Van Zeijl A."/>
            <person name="Liu W."/>
            <person name="Santuari L."/>
            <person name="Cao Q."/>
            <person name="Sharma T."/>
            <person name="Shen D."/>
            <person name="Roswanjaya Y."/>
            <person name="Wardhani T."/>
            <person name="Kalhor M.S."/>
            <person name="Jansen J."/>
            <person name="Van den Hoogen J."/>
            <person name="Gungor B."/>
            <person name="Hartog M."/>
            <person name="Hontelez J."/>
            <person name="Verver J."/>
            <person name="Yang W.-C."/>
            <person name="Schijlen E."/>
            <person name="Repin R."/>
            <person name="Schilthuizen M."/>
            <person name="Schranz E."/>
            <person name="Heidstra R."/>
            <person name="Miyata K."/>
            <person name="Fedorova E."/>
            <person name="Kohlen W."/>
            <person name="Bisseling T."/>
            <person name="Smit S."/>
            <person name="Geurts R."/>
        </authorList>
    </citation>
    <scope>NUCLEOTIDE SEQUENCE [LARGE SCALE GENOMIC DNA]</scope>
    <source>
        <strain evidence="3">cv. WU1-14</strain>
    </source>
</reference>
<evidence type="ECO:0000313" key="3">
    <source>
        <dbReference type="Proteomes" id="UP000237105"/>
    </source>
</evidence>
<organism evidence="2 3">
    <name type="scientific">Parasponia andersonii</name>
    <name type="common">Sponia andersonii</name>
    <dbReference type="NCBI Taxonomy" id="3476"/>
    <lineage>
        <taxon>Eukaryota</taxon>
        <taxon>Viridiplantae</taxon>
        <taxon>Streptophyta</taxon>
        <taxon>Embryophyta</taxon>
        <taxon>Tracheophyta</taxon>
        <taxon>Spermatophyta</taxon>
        <taxon>Magnoliopsida</taxon>
        <taxon>eudicotyledons</taxon>
        <taxon>Gunneridae</taxon>
        <taxon>Pentapetalae</taxon>
        <taxon>rosids</taxon>
        <taxon>fabids</taxon>
        <taxon>Rosales</taxon>
        <taxon>Cannabaceae</taxon>
        <taxon>Parasponia</taxon>
    </lineage>
</organism>
<dbReference type="InterPro" id="IPR002156">
    <property type="entry name" value="RNaseH_domain"/>
</dbReference>
<name>A0A2P5DA05_PARAD</name>
<dbReference type="Pfam" id="PF13456">
    <property type="entry name" value="RVT_3"/>
    <property type="match status" value="1"/>
</dbReference>
<feature type="non-terminal residue" evidence="2">
    <location>
        <position position="1"/>
    </location>
</feature>
<dbReference type="OrthoDB" id="996916at2759"/>
<dbReference type="Proteomes" id="UP000237105">
    <property type="component" value="Unassembled WGS sequence"/>
</dbReference>
<sequence>DHKKDIVVVIAHHSIHADPLLAELRALLFGICLTIDISMKSVVFEGDCEVMVIAIRNSVDNMHWDARSLLLDCKALL</sequence>
<keyword evidence="3" id="KW-1185">Reference proteome</keyword>